<dbReference type="InterPro" id="IPR006824">
    <property type="entry name" value="DNA_helicase_Baculovir"/>
</dbReference>
<dbReference type="GO" id="GO:0019079">
    <property type="term" value="P:viral genome replication"/>
    <property type="evidence" value="ECO:0007669"/>
    <property type="project" value="InterPro"/>
</dbReference>
<keyword evidence="1" id="KW-0378">Hydrolase</keyword>
<reference evidence="1 2" key="1">
    <citation type="journal article" date="2012" name="BMC Genomics">
        <title>Genome of Epinotia aporema granulovirus (EpapGV), a polyorganotropic fast killing betabaculovirus with a novel thymidylate kinase gene.</title>
        <authorList>
            <person name="Ferrelli M.L."/>
            <person name="Salvador R."/>
            <person name="Biedma M.E."/>
            <person name="Berretta M.F."/>
            <person name="Haase S."/>
            <person name="Sciocco-Cap A."/>
            <person name="Ghiringhelli P.D."/>
            <person name="Romanowski V."/>
        </authorList>
    </citation>
    <scope>NUCLEOTIDE SEQUENCE [LARGE SCALE GENOMIC DNA]</scope>
</reference>
<accession>K4EQT8</accession>
<dbReference type="RefSeq" id="YP_006908593.1">
    <property type="nucleotide sequence ID" value="NC_018875.1"/>
</dbReference>
<keyword evidence="1" id="KW-0547">Nucleotide-binding</keyword>
<organism evidence="1 2">
    <name type="scientific">Epinotia aporema granulovirus</name>
    <dbReference type="NCBI Taxonomy" id="166056"/>
    <lineage>
        <taxon>Viruses</taxon>
        <taxon>Viruses incertae sedis</taxon>
        <taxon>Naldaviricetes</taxon>
        <taxon>Lefavirales</taxon>
        <taxon>Baculoviridae</taxon>
        <taxon>Betabaculovirus</taxon>
        <taxon>Betabaculovirus epaporemae</taxon>
    </lineage>
</organism>
<dbReference type="Proteomes" id="UP000201571">
    <property type="component" value="Segment"/>
</dbReference>
<keyword evidence="1" id="KW-0347">Helicase</keyword>
<dbReference type="GO" id="GO:0003678">
    <property type="term" value="F:DNA helicase activity"/>
    <property type="evidence" value="ECO:0007669"/>
    <property type="project" value="InterPro"/>
</dbReference>
<evidence type="ECO:0000313" key="2">
    <source>
        <dbReference type="Proteomes" id="UP000201571"/>
    </source>
</evidence>
<dbReference type="GeneID" id="13842687"/>
<keyword evidence="2" id="KW-1185">Reference proteome</keyword>
<name>K4EQT8_9BBAC</name>
<sequence length="1085" mass="127621">MFDQIGANEQHTWCLVANYYNTKVVPFLSVEDYNKIGREHFQFLGNCIKLNKYVVWTAHTVTYLGWAFYLKIHHDCTLDNLIPLKGHRDLGQFNLLSLQTKFVKDIACVIKKDDKIIFTNTDNNECAILKVFDIKHRDKGDNMEVCFGPDLVSTRNNVWFNYLLYDENVLAMEFKKPFTDFGRQIDFYDMRWDGEPVENNNTNVKEMVVNAVSDKKMLVRDQLTPSSKFHVEFDKHISESLEAINDIMIESYPNNNCGSDFLQAYMDQSGYVNFYVLFICLWQSCDKLIINGHDYAEEDILLYLQLLCNMFKDSELYNYYCAYVSNKKYALKFFDSLIFFNNSHNDHTQWYNGMAKYFAVHYSVFMLTSRWEINSNLVLQSDIDIAIKCEGFFKKLKHNRNCYIFTGGVYEFVRSNEKQPIVQTFKEVKKECMVADFVFNKINVFYMTDKGMFDMVKKVYRPACPFVLQSSLQKNFVEADEKYIDRRIFDYLYDSIGTDYELFKVYHGKKVVQDFENNVADWRDSVRRNIIDVTLKNNFDRLSLSLLNYKASDLIMIIMNLKLDNIINNIINRPKMDIDVHNMQLAVLMQLLMPKSEVAHFIWCLMLNFECDYYTMMEDNELVKIEALFENKQKIVDALKRHFQNNCITDLILKDDFESNLIDIIKNAVKHTPSKITMNRMLCNVQRLYRKYMDIPNNTNVWRDLLLEYKEDQDDNMYDWMSRFYIRMFISNVPYEQTTSIRNILSGLCCFRIVPSFHNVNSKVLMNFCASLAIPYDFEKMCIVLTSVPNCGKSTLFEILSRFLVVVKHDKEIYKQADDHNEEKIKKIESQLFVMNEASKFTKQLIKTHVDSTKIDTAHRHYCPAENFNCNYKVMVCNNERDWVIITDGYDDACSNRLGQLYFDHSFANNLKFSGSVYEHHMNKTYPEVKDSATVLAPGVRQLLSHVLKYKSDADTGYVLYKTLLENDATYKYNKQCIYVYNNYLQAFLYVVRYQGDNNNDAVPISSETITDVISKAVVYVQDIVNYIIRKNAHLETSIKAAFHERFKNNYNSSTQSYHKIAIVTDPTKFKLSGPKMRPVFEVEQ</sequence>
<dbReference type="OrthoDB" id="566at10239"/>
<dbReference type="EMBL" id="JN408834">
    <property type="protein sequence ID" value="AER41511.1"/>
    <property type="molecule type" value="Genomic_DNA"/>
</dbReference>
<dbReference type="KEGG" id="vg:13842687"/>
<dbReference type="Pfam" id="PF04735">
    <property type="entry name" value="Baculo_helicase"/>
    <property type="match status" value="1"/>
</dbReference>
<proteinExistence type="predicted"/>
<protein>
    <submittedName>
        <fullName evidence="1">Helicase-1</fullName>
    </submittedName>
</protein>
<keyword evidence="1" id="KW-0067">ATP-binding</keyword>
<evidence type="ECO:0000313" key="1">
    <source>
        <dbReference type="EMBL" id="AER41511.1"/>
    </source>
</evidence>